<reference evidence="1" key="1">
    <citation type="submission" date="2016-10" db="EMBL/GenBank/DDBJ databases">
        <authorList>
            <person name="de Groot N.N."/>
        </authorList>
    </citation>
    <scope>NUCLEOTIDE SEQUENCE</scope>
</reference>
<evidence type="ECO:0000313" key="1">
    <source>
        <dbReference type="EMBL" id="SFV66098.1"/>
    </source>
</evidence>
<dbReference type="AlphaFoldDB" id="A0A1W1CJQ4"/>
<protein>
    <submittedName>
        <fullName evidence="1">Uncharacterized protein</fullName>
    </submittedName>
</protein>
<organism evidence="1">
    <name type="scientific">hydrothermal vent metagenome</name>
    <dbReference type="NCBI Taxonomy" id="652676"/>
    <lineage>
        <taxon>unclassified sequences</taxon>
        <taxon>metagenomes</taxon>
        <taxon>ecological metagenomes</taxon>
    </lineage>
</organism>
<sequence>MSVFRKVLLLGIILLMPATLFSANEKSDNSLAVIYTVDGNIQDKFNALMEEKIKTIGFHLTDPHKRVNDQYKKKYGSTVLDVLSFMPVVNDKMMLPLLNIDPRIAGFGPFNMLIAKKLDEPDTQVGHLSPKVMLDILGIKNDKVRKTFTESFKPLNAMLEKELGGKKRYLSVKKLPEQTMLTYEYDFQPVDDIEDFMDEIQDKFETAFIDKNYLIAGYHNFMEGTPDAKKILKGYDAFWSYSLCHLEFSYNMFDTKGAHPLAGLFAPCTMYMFIPKGSNKLFVGMYRLHNWSDTLGITDEKRVKLVEKLDTEIPALLKQIGMKPIPNVNPLTLLKKAPAAKTAETTPTASSVSKNKKKFLAKMYVIEGKAEKQYNQLVEKEIESVGFNMADPHHRVNDQYKAKYGSTVLDVLSFLPAVNDNVVMPLFNIDPRIAGFSPFNMLIYKKLTDKVTHVGHLTPEAMLDILGIDDETVKSKFTASFGPLDKKIETFFKAKGLKYTIKQIPYENTTKKKMLNFIYTFKRDDNTDMDDFIEEFQNKFELAFIDKHYLIAGFHNFMDNDDAEDVIGGFDAFWSYSLCHLNYSYNVFDTEGARPDAGLFAPCTMYVYIKKDSNQMVIGMPTLANVKNTLHITSKKRVEWIDKLDKEIPEILTSMGMVAVENVNPLKETLKPLAVTVTANKTKTKIREHIPAAKTKPETATLVKKGTEAPAALQKTGEKTAAQLKQEGETIKIGGETIKITIPKPPKPVQPVKVETYNSQDIADRSIKFSKRMPPNYIPPEQRAAKQKAQNTATNIGEVVHGRVSAYIRGKFIDVKEAEERLKKAGFTILSVTALDKKGKLVSIVFTDKELTKEASKKNRGFAASLRLLVNKKDHHISITNPIYMAKAFLQDDYNDKAAKAALKKITSNFDNLLNSKDKLKFQLLPKYQFMHGMPQYQDMVVVARGNNLLKKIKHNKKVVFEQKLDNGATLIGVLLGRRTNKFISRIGTNNAALLPYPVLIENGEAKIMEPKYYISVMYPLLQMSEFMTIATVPGAIIRDCGKVFK</sequence>
<name>A0A1W1CJQ4_9ZZZZ</name>
<dbReference type="EMBL" id="FPHL01000043">
    <property type="protein sequence ID" value="SFV66098.1"/>
    <property type="molecule type" value="Genomic_DNA"/>
</dbReference>
<gene>
    <name evidence="1" type="ORF">MNB_SV-10-268</name>
</gene>
<dbReference type="InterPro" id="IPR035923">
    <property type="entry name" value="TT1751-like_sf"/>
</dbReference>
<proteinExistence type="predicted"/>
<accession>A0A1W1CJQ4</accession>
<dbReference type="Gene3D" id="3.30.310.70">
    <property type="entry name" value="TT1751-like domain"/>
    <property type="match status" value="3"/>
</dbReference>
<dbReference type="SUPFAM" id="SSF103247">
    <property type="entry name" value="TT1751-like"/>
    <property type="match status" value="4"/>
</dbReference>